<organism evidence="1">
    <name type="scientific">Schistosoma curassoni</name>
    <dbReference type="NCBI Taxonomy" id="6186"/>
    <lineage>
        <taxon>Eukaryota</taxon>
        <taxon>Metazoa</taxon>
        <taxon>Spiralia</taxon>
        <taxon>Lophotrochozoa</taxon>
        <taxon>Platyhelminthes</taxon>
        <taxon>Trematoda</taxon>
        <taxon>Digenea</taxon>
        <taxon>Strigeidida</taxon>
        <taxon>Schistosomatoidea</taxon>
        <taxon>Schistosomatidae</taxon>
        <taxon>Schistosoma</taxon>
    </lineage>
</organism>
<proteinExistence type="predicted"/>
<sequence length="56" mass="6056">AKRVQAPFTGLSLNNASNSKVNPIEPTLCTLVINSDTDKRVSDKGFVTYNSLDEGE</sequence>
<reference evidence="1" key="1">
    <citation type="submission" date="2016-06" db="UniProtKB">
        <authorList>
            <consortium name="WormBaseParasite"/>
        </authorList>
    </citation>
    <scope>IDENTIFICATION</scope>
</reference>
<name>A0A183KLT8_9TREM</name>
<dbReference type="AlphaFoldDB" id="A0A183KLT8"/>
<dbReference type="WBParaSite" id="SCUD_0001600601-mRNA-1">
    <property type="protein sequence ID" value="SCUD_0001600601-mRNA-1"/>
    <property type="gene ID" value="SCUD_0001600601"/>
</dbReference>
<protein>
    <submittedName>
        <fullName evidence="1">Kinesin motor domain-containing protein</fullName>
    </submittedName>
</protein>
<accession>A0A183KLT8</accession>
<evidence type="ECO:0000313" key="1">
    <source>
        <dbReference type="WBParaSite" id="SCUD_0001600601-mRNA-1"/>
    </source>
</evidence>